<evidence type="ECO:0000313" key="4">
    <source>
        <dbReference type="Proteomes" id="UP001597205"/>
    </source>
</evidence>
<feature type="transmembrane region" description="Helical" evidence="1">
    <location>
        <begin position="6"/>
        <end position="23"/>
    </location>
</feature>
<feature type="transmembrane region" description="Helical" evidence="1">
    <location>
        <begin position="55"/>
        <end position="76"/>
    </location>
</feature>
<keyword evidence="4" id="KW-1185">Reference proteome</keyword>
<evidence type="ECO:0000313" key="3">
    <source>
        <dbReference type="EMBL" id="MFD1164573.1"/>
    </source>
</evidence>
<reference evidence="4" key="1">
    <citation type="journal article" date="2019" name="Int. J. Syst. Evol. Microbiol.">
        <title>The Global Catalogue of Microorganisms (GCM) 10K type strain sequencing project: providing services to taxonomists for standard genome sequencing and annotation.</title>
        <authorList>
            <consortium name="The Broad Institute Genomics Platform"/>
            <consortium name="The Broad Institute Genome Sequencing Center for Infectious Disease"/>
            <person name="Wu L."/>
            <person name="Ma J."/>
        </authorList>
    </citation>
    <scope>NUCLEOTIDE SEQUENCE [LARGE SCALE GENOMIC DNA]</scope>
    <source>
        <strain evidence="4">CCUG 52468</strain>
    </source>
</reference>
<comment type="caution">
    <text evidence="3">The sequence shown here is derived from an EMBL/GenBank/DDBJ whole genome shotgun (WGS) entry which is preliminary data.</text>
</comment>
<protein>
    <submittedName>
        <fullName evidence="3">LiaI-LiaF-like domain-containing protein</fullName>
    </submittedName>
</protein>
<keyword evidence="1" id="KW-0472">Membrane</keyword>
<dbReference type="EMBL" id="JBHTKY010000002">
    <property type="protein sequence ID" value="MFD1164573.1"/>
    <property type="molecule type" value="Genomic_DNA"/>
</dbReference>
<name>A0ABW3RHC3_9SPHI</name>
<feature type="transmembrane region" description="Helical" evidence="1">
    <location>
        <begin position="30"/>
        <end position="49"/>
    </location>
</feature>
<evidence type="ECO:0000256" key="1">
    <source>
        <dbReference type="SAM" id="Phobius"/>
    </source>
</evidence>
<keyword evidence="1" id="KW-1133">Transmembrane helix</keyword>
<organism evidence="3 4">
    <name type="scientific">Sphingobacterium daejeonense</name>
    <dbReference type="NCBI Taxonomy" id="371142"/>
    <lineage>
        <taxon>Bacteria</taxon>
        <taxon>Pseudomonadati</taxon>
        <taxon>Bacteroidota</taxon>
        <taxon>Sphingobacteriia</taxon>
        <taxon>Sphingobacteriales</taxon>
        <taxon>Sphingobacteriaceae</taxon>
        <taxon>Sphingobacterium</taxon>
    </lineage>
</organism>
<proteinExistence type="predicted"/>
<dbReference type="Proteomes" id="UP001597205">
    <property type="component" value="Unassembled WGS sequence"/>
</dbReference>
<accession>A0ABW3RHC3</accession>
<evidence type="ECO:0000259" key="2">
    <source>
        <dbReference type="Pfam" id="PF18917"/>
    </source>
</evidence>
<sequence length="306" mass="33601">MNNKIATGIWLVFAGVVFLLHNLKVIDFNFFGIINLWPLILVSIGVSMLLQGRTYGKYIVIGTNIILCGIIFYNGVTSKASVYDKLENIDFSSSDNEVSGSFAQLVSQPMPAVIESAKLTVNGGAAKYNFTTGNDSSHVMTAKTSQSTASLNLKSKGDRDVKLELNSKMKNNKYNNSLINVELNRKPIWEFEFNVGAAAIIGDFKDIRVKKLEVNSGASSLDIHLPKPNAGVSEIEVNTAASKVLLYLPKGAACQVETDALFSNNKYEDVDIVQDDYRKSKNYDQEANKYDIKVSGAANSLSILRY</sequence>
<dbReference type="RefSeq" id="WP_138089765.1">
    <property type="nucleotide sequence ID" value="NZ_JBHTKY010000002.1"/>
</dbReference>
<keyword evidence="1" id="KW-0812">Transmembrane</keyword>
<gene>
    <name evidence="3" type="ORF">ACFQ2C_03040</name>
</gene>
<feature type="domain" description="LiaI-LiaF-like transmembrane region" evidence="2">
    <location>
        <begin position="6"/>
        <end position="49"/>
    </location>
</feature>
<dbReference type="InterPro" id="IPR043726">
    <property type="entry name" value="LiaI-LiaF-like_TM1"/>
</dbReference>
<dbReference type="Pfam" id="PF18917">
    <property type="entry name" value="LiaI-LiaF-like_TM1"/>
    <property type="match status" value="1"/>
</dbReference>